<sequence>MARPRPQSPRAQPRTPARRAGLRPGGLYIDEPAAVLAQVPQAQPEEDDDPELQAALAASRELNDLEELAKWLHLAEALRASVLEEMARKAQEDAEADAWAFLAMARRQEEATRQATLQEEESAARSGTSSVGRSGEEAAWHACAGRRALRTRIRRERAHGRPGQSPAPSSMSSWNSASPPAASSSSTTTTTSTTGRSELYHVLLVLSNSL</sequence>
<evidence type="ECO:0000313" key="3">
    <source>
        <dbReference type="Proteomes" id="UP001231189"/>
    </source>
</evidence>
<feature type="compositionally biased region" description="Basic residues" evidence="1">
    <location>
        <begin position="147"/>
        <end position="160"/>
    </location>
</feature>
<accession>A0AAD8SGA7</accession>
<protein>
    <submittedName>
        <fullName evidence="2">Uncharacterized protein</fullName>
    </submittedName>
</protein>
<keyword evidence="3" id="KW-1185">Reference proteome</keyword>
<feature type="compositionally biased region" description="Low complexity" evidence="1">
    <location>
        <begin position="166"/>
        <end position="194"/>
    </location>
</feature>
<organism evidence="2 3">
    <name type="scientific">Lolium multiflorum</name>
    <name type="common">Italian ryegrass</name>
    <name type="synonym">Lolium perenne subsp. multiflorum</name>
    <dbReference type="NCBI Taxonomy" id="4521"/>
    <lineage>
        <taxon>Eukaryota</taxon>
        <taxon>Viridiplantae</taxon>
        <taxon>Streptophyta</taxon>
        <taxon>Embryophyta</taxon>
        <taxon>Tracheophyta</taxon>
        <taxon>Spermatophyta</taxon>
        <taxon>Magnoliopsida</taxon>
        <taxon>Liliopsida</taxon>
        <taxon>Poales</taxon>
        <taxon>Poaceae</taxon>
        <taxon>BOP clade</taxon>
        <taxon>Pooideae</taxon>
        <taxon>Poodae</taxon>
        <taxon>Poeae</taxon>
        <taxon>Poeae Chloroplast Group 2 (Poeae type)</taxon>
        <taxon>Loliodinae</taxon>
        <taxon>Loliinae</taxon>
        <taxon>Lolium</taxon>
    </lineage>
</organism>
<evidence type="ECO:0000313" key="2">
    <source>
        <dbReference type="EMBL" id="KAK1651144.1"/>
    </source>
</evidence>
<dbReference type="AlphaFoldDB" id="A0AAD8SGA7"/>
<feature type="region of interest" description="Disordered" evidence="1">
    <location>
        <begin position="112"/>
        <end position="197"/>
    </location>
</feature>
<proteinExistence type="predicted"/>
<dbReference type="Proteomes" id="UP001231189">
    <property type="component" value="Unassembled WGS sequence"/>
</dbReference>
<reference evidence="2" key="1">
    <citation type="submission" date="2023-07" db="EMBL/GenBank/DDBJ databases">
        <title>A chromosome-level genome assembly of Lolium multiflorum.</title>
        <authorList>
            <person name="Chen Y."/>
            <person name="Copetti D."/>
            <person name="Kolliker R."/>
            <person name="Studer B."/>
        </authorList>
    </citation>
    <scope>NUCLEOTIDE SEQUENCE</scope>
    <source>
        <strain evidence="2">02402/16</strain>
        <tissue evidence="2">Leaf</tissue>
    </source>
</reference>
<gene>
    <name evidence="2" type="ORF">QYE76_068949</name>
</gene>
<feature type="region of interest" description="Disordered" evidence="1">
    <location>
        <begin position="1"/>
        <end position="25"/>
    </location>
</feature>
<comment type="caution">
    <text evidence="2">The sequence shown here is derived from an EMBL/GenBank/DDBJ whole genome shotgun (WGS) entry which is preliminary data.</text>
</comment>
<feature type="compositionally biased region" description="Low complexity" evidence="1">
    <location>
        <begin position="1"/>
        <end position="15"/>
    </location>
</feature>
<name>A0AAD8SGA7_LOLMU</name>
<dbReference type="EMBL" id="JAUUTY010000004">
    <property type="protein sequence ID" value="KAK1651144.1"/>
    <property type="molecule type" value="Genomic_DNA"/>
</dbReference>
<evidence type="ECO:0000256" key="1">
    <source>
        <dbReference type="SAM" id="MobiDB-lite"/>
    </source>
</evidence>